<dbReference type="PANTHER" id="PTHR30352:SF2">
    <property type="entry name" value="ANAEROBIC RIBONUCLEOSIDE-TRIPHOSPHATE REDUCTASE-ACTIVATING PROTEIN"/>
    <property type="match status" value="1"/>
</dbReference>
<dbReference type="InterPro" id="IPR034457">
    <property type="entry name" value="Organic_radical-activating"/>
</dbReference>
<dbReference type="InterPro" id="IPR012837">
    <property type="entry name" value="NrdG"/>
</dbReference>
<keyword evidence="8" id="KW-1185">Reference proteome</keyword>
<keyword evidence="6" id="KW-0411">Iron-sulfur</keyword>
<dbReference type="InterPro" id="IPR058240">
    <property type="entry name" value="rSAM_sf"/>
</dbReference>
<dbReference type="Gene3D" id="3.20.20.70">
    <property type="entry name" value="Aldolase class I"/>
    <property type="match status" value="1"/>
</dbReference>
<evidence type="ECO:0000313" key="8">
    <source>
        <dbReference type="Proteomes" id="UP000194798"/>
    </source>
</evidence>
<organism evidence="7 8">
    <name type="scientific">Thioflexithrix psekupsensis</name>
    <dbReference type="NCBI Taxonomy" id="1570016"/>
    <lineage>
        <taxon>Bacteria</taxon>
        <taxon>Pseudomonadati</taxon>
        <taxon>Pseudomonadota</taxon>
        <taxon>Gammaproteobacteria</taxon>
        <taxon>Thiotrichales</taxon>
        <taxon>Thioflexithrix</taxon>
    </lineage>
</organism>
<dbReference type="Pfam" id="PF13353">
    <property type="entry name" value="Fer4_12"/>
    <property type="match status" value="1"/>
</dbReference>
<comment type="cofactor">
    <cofactor evidence="1">
        <name>[4Fe-4S] cluster</name>
        <dbReference type="ChEBI" id="CHEBI:49883"/>
    </cofactor>
</comment>
<dbReference type="GO" id="GO:0004748">
    <property type="term" value="F:ribonucleoside-diphosphate reductase activity, thioredoxin disulfide as acceptor"/>
    <property type="evidence" value="ECO:0007669"/>
    <property type="project" value="TreeGrafter"/>
</dbReference>
<dbReference type="GO" id="GO:0043365">
    <property type="term" value="F:[formate-C-acetyltransferase]-activating enzyme activity"/>
    <property type="evidence" value="ECO:0007669"/>
    <property type="project" value="InterPro"/>
</dbReference>
<evidence type="ECO:0000256" key="4">
    <source>
        <dbReference type="ARBA" id="ARBA00022723"/>
    </source>
</evidence>
<dbReference type="InterPro" id="IPR007197">
    <property type="entry name" value="rSAM"/>
</dbReference>
<dbReference type="Proteomes" id="UP000194798">
    <property type="component" value="Unassembled WGS sequence"/>
</dbReference>
<evidence type="ECO:0008006" key="9">
    <source>
        <dbReference type="Google" id="ProtNLM"/>
    </source>
</evidence>
<evidence type="ECO:0000256" key="5">
    <source>
        <dbReference type="ARBA" id="ARBA00023004"/>
    </source>
</evidence>
<sequence>MARETDYLSLYARVAPTRVLGTGQRYGLWVQGCPFRCLECMTPESLPFAGGERVAVAELAQEMLATPDVEGITITGGEPFAQAAALGALVAQLKEKEWGVIVYTGYVYEQLLRLGGTNAALRNFLSHIDVLIDGQYEAERNEGTSLRGSSNQRIICLTPRYAPEMEQITTQKQRAVEIHLLESFALLVGVPGAETLRQWKQGFSISDPCDD</sequence>
<gene>
    <name evidence="7" type="ORF">TPSD3_08305</name>
</gene>
<keyword evidence="4" id="KW-0479">Metal-binding</keyword>
<evidence type="ECO:0000256" key="1">
    <source>
        <dbReference type="ARBA" id="ARBA00001966"/>
    </source>
</evidence>
<dbReference type="SFLD" id="SFLDF00299">
    <property type="entry name" value="anaerobic_ribonucleoside-triph"/>
    <property type="match status" value="1"/>
</dbReference>
<evidence type="ECO:0000256" key="3">
    <source>
        <dbReference type="ARBA" id="ARBA00022691"/>
    </source>
</evidence>
<keyword evidence="2" id="KW-0004">4Fe-4S</keyword>
<dbReference type="EMBL" id="MSLT01000012">
    <property type="protein sequence ID" value="OUD14315.1"/>
    <property type="molecule type" value="Genomic_DNA"/>
</dbReference>
<dbReference type="SFLD" id="SFLDG01063">
    <property type="entry name" value="activating_enzymes__group_1"/>
    <property type="match status" value="1"/>
</dbReference>
<reference evidence="7 8" key="1">
    <citation type="submission" date="2016-12" db="EMBL/GenBank/DDBJ databases">
        <title>Thioflexothrix psekupsii D3 genome sequencing and assembly.</title>
        <authorList>
            <person name="Fomenkov A."/>
            <person name="Vincze T."/>
            <person name="Grabovich M."/>
            <person name="Anton B.P."/>
            <person name="Dubinina G."/>
            <person name="Orlova M."/>
            <person name="Belousova E."/>
            <person name="Roberts R.J."/>
        </authorList>
    </citation>
    <scope>NUCLEOTIDE SEQUENCE [LARGE SCALE GENOMIC DNA]</scope>
    <source>
        <strain evidence="7">D3</strain>
    </source>
</reference>
<dbReference type="GO" id="GO:0051539">
    <property type="term" value="F:4 iron, 4 sulfur cluster binding"/>
    <property type="evidence" value="ECO:0007669"/>
    <property type="project" value="UniProtKB-KW"/>
</dbReference>
<comment type="caution">
    <text evidence="7">The sequence shown here is derived from an EMBL/GenBank/DDBJ whole genome shotgun (WGS) entry which is preliminary data.</text>
</comment>
<dbReference type="SFLD" id="SFLDG01066">
    <property type="entry name" value="organic_radical-activating_enz"/>
    <property type="match status" value="1"/>
</dbReference>
<dbReference type="CDD" id="cd01335">
    <property type="entry name" value="Radical_SAM"/>
    <property type="match status" value="1"/>
</dbReference>
<evidence type="ECO:0000256" key="6">
    <source>
        <dbReference type="ARBA" id="ARBA00023014"/>
    </source>
</evidence>
<dbReference type="AlphaFoldDB" id="A0A251X8Q6"/>
<keyword evidence="3" id="KW-0949">S-adenosyl-L-methionine</keyword>
<dbReference type="SFLD" id="SFLDS00029">
    <property type="entry name" value="Radical_SAM"/>
    <property type="match status" value="1"/>
</dbReference>
<dbReference type="RefSeq" id="WP_086488097.1">
    <property type="nucleotide sequence ID" value="NZ_MSLT01000012.1"/>
</dbReference>
<accession>A0A251X8Q6</accession>
<proteinExistence type="predicted"/>
<evidence type="ECO:0000313" key="7">
    <source>
        <dbReference type="EMBL" id="OUD14315.1"/>
    </source>
</evidence>
<dbReference type="InterPro" id="IPR013785">
    <property type="entry name" value="Aldolase_TIM"/>
</dbReference>
<dbReference type="PANTHER" id="PTHR30352">
    <property type="entry name" value="PYRUVATE FORMATE-LYASE-ACTIVATING ENZYME"/>
    <property type="match status" value="1"/>
</dbReference>
<dbReference type="SUPFAM" id="SSF102114">
    <property type="entry name" value="Radical SAM enzymes"/>
    <property type="match status" value="1"/>
</dbReference>
<keyword evidence="5" id="KW-0408">Iron</keyword>
<dbReference type="GO" id="GO:0046872">
    <property type="term" value="F:metal ion binding"/>
    <property type="evidence" value="ECO:0007669"/>
    <property type="project" value="UniProtKB-KW"/>
</dbReference>
<name>A0A251X8Q6_9GAMM</name>
<evidence type="ECO:0000256" key="2">
    <source>
        <dbReference type="ARBA" id="ARBA00022485"/>
    </source>
</evidence>
<protein>
    <recommendedName>
        <fullName evidence="9">Radical SAM core domain-containing protein</fullName>
    </recommendedName>
</protein>